<evidence type="ECO:0000313" key="3">
    <source>
        <dbReference type="Proteomes" id="UP000030764"/>
    </source>
</evidence>
<dbReference type="EMBL" id="KL367680">
    <property type="protein sequence ID" value="KFD60269.1"/>
    <property type="molecule type" value="Genomic_DNA"/>
</dbReference>
<dbReference type="EMBL" id="KL363239">
    <property type="protein sequence ID" value="KFD51452.1"/>
    <property type="molecule type" value="Genomic_DNA"/>
</dbReference>
<accession>A0A085M2K6</accession>
<protein>
    <submittedName>
        <fullName evidence="1">Uncharacterized protein</fullName>
    </submittedName>
</protein>
<sequence length="93" mass="10192">MHVSKLQARDTEYTTIGRRQLAAAIWPSPSHRRCNYPPGQLVCRQLVSAKSSPVQLSAETIGLQTIGRRDSSAPRIFRDQLAAAGSVLLYSPS</sequence>
<gene>
    <name evidence="1" type="ORF">M513_07665</name>
    <name evidence="2" type="ORF">M514_07665</name>
</gene>
<organism evidence="1 3">
    <name type="scientific">Trichuris suis</name>
    <name type="common">pig whipworm</name>
    <dbReference type="NCBI Taxonomy" id="68888"/>
    <lineage>
        <taxon>Eukaryota</taxon>
        <taxon>Metazoa</taxon>
        <taxon>Ecdysozoa</taxon>
        <taxon>Nematoda</taxon>
        <taxon>Enoplea</taxon>
        <taxon>Dorylaimia</taxon>
        <taxon>Trichinellida</taxon>
        <taxon>Trichuridae</taxon>
        <taxon>Trichuris</taxon>
    </lineage>
</organism>
<evidence type="ECO:0000313" key="1">
    <source>
        <dbReference type="EMBL" id="KFD51452.1"/>
    </source>
</evidence>
<reference evidence="1 3" key="1">
    <citation type="journal article" date="2014" name="Nat. Genet.">
        <title>Genome and transcriptome of the porcine whipworm Trichuris suis.</title>
        <authorList>
            <person name="Jex A.R."/>
            <person name="Nejsum P."/>
            <person name="Schwarz E.M."/>
            <person name="Hu L."/>
            <person name="Young N.D."/>
            <person name="Hall R.S."/>
            <person name="Korhonen P.K."/>
            <person name="Liao S."/>
            <person name="Thamsborg S."/>
            <person name="Xia J."/>
            <person name="Xu P."/>
            <person name="Wang S."/>
            <person name="Scheerlinck J.P."/>
            <person name="Hofmann A."/>
            <person name="Sternberg P.W."/>
            <person name="Wang J."/>
            <person name="Gasser R.B."/>
        </authorList>
    </citation>
    <scope>NUCLEOTIDE SEQUENCE [LARGE SCALE GENOMIC DNA]</scope>
    <source>
        <strain evidence="2">DCEP-RM93F</strain>
        <strain evidence="1">DCEP-RM93M</strain>
    </source>
</reference>
<dbReference type="Proteomes" id="UP000030758">
    <property type="component" value="Unassembled WGS sequence"/>
</dbReference>
<dbReference type="Proteomes" id="UP000030764">
    <property type="component" value="Unassembled WGS sequence"/>
</dbReference>
<name>A0A085M2K6_9BILA</name>
<keyword evidence="3" id="KW-1185">Reference proteome</keyword>
<dbReference type="AlphaFoldDB" id="A0A085M2K6"/>
<proteinExistence type="predicted"/>
<evidence type="ECO:0000313" key="2">
    <source>
        <dbReference type="EMBL" id="KFD60269.1"/>
    </source>
</evidence>